<dbReference type="EMBL" id="CP140154">
    <property type="protein sequence ID" value="WQG92633.1"/>
    <property type="molecule type" value="Genomic_DNA"/>
</dbReference>
<keyword evidence="4" id="KW-1185">Reference proteome</keyword>
<evidence type="ECO:0000313" key="1">
    <source>
        <dbReference type="EMBL" id="SFW83921.1"/>
    </source>
</evidence>
<gene>
    <name evidence="1" type="ORF">SAMN05661012_05479</name>
    <name evidence="2" type="ORF">SR876_14035</name>
</gene>
<accession>A0A1K1SHT5</accession>
<reference evidence="2 4" key="2">
    <citation type="submission" date="2023-11" db="EMBL/GenBank/DDBJ databases">
        <title>MicrobeMod: A computational toolkit for identifying prokaryotic methylation and restriction-modification with nanopore sequencing.</title>
        <authorList>
            <person name="Crits-Christoph A."/>
            <person name="Kang S.C."/>
            <person name="Lee H."/>
            <person name="Ostrov N."/>
        </authorList>
    </citation>
    <scope>NUCLEOTIDE SEQUENCE [LARGE SCALE GENOMIC DNA]</scope>
    <source>
        <strain evidence="2 4">ATCC 23090</strain>
    </source>
</reference>
<dbReference type="AlphaFoldDB" id="A0A1K1SHT5"/>
<dbReference type="RefSeq" id="WP_072364570.1">
    <property type="nucleotide sequence ID" value="NZ_CBHWAX010000115.1"/>
</dbReference>
<sequence length="179" mass="20129">MALVKGNVLLQYVKGTIGNEITIYERNGQIIIAKKRRKSNKKPTQKQKEVRWKMRVASAYAKAILRDPQIKAYYKSMAGPGQNAYNMAVKDAFHSPEIQNLQLAESTVVVSAKNEFRLAEVRVQVLDKDGKTVESGRAVPAKNGIDWEYKIAHLPQKGRIKVAVEDLPGNVSERQLLLE</sequence>
<dbReference type="Proteomes" id="UP000183788">
    <property type="component" value="Unassembled WGS sequence"/>
</dbReference>
<dbReference type="Proteomes" id="UP001326715">
    <property type="component" value="Chromosome"/>
</dbReference>
<protein>
    <submittedName>
        <fullName evidence="1">Uncharacterized protein</fullName>
    </submittedName>
</protein>
<name>A0A1K1SHT5_9BACT</name>
<reference evidence="1 3" key="1">
    <citation type="submission" date="2016-11" db="EMBL/GenBank/DDBJ databases">
        <authorList>
            <person name="Jaros S."/>
            <person name="Januszkiewicz K."/>
            <person name="Wedrychowicz H."/>
        </authorList>
    </citation>
    <scope>NUCLEOTIDE SEQUENCE [LARGE SCALE GENOMIC DNA]</scope>
    <source>
        <strain evidence="1 3">DSM 784</strain>
    </source>
</reference>
<evidence type="ECO:0000313" key="3">
    <source>
        <dbReference type="Proteomes" id="UP000183788"/>
    </source>
</evidence>
<proteinExistence type="predicted"/>
<dbReference type="OrthoDB" id="880927at2"/>
<dbReference type="EMBL" id="FPIZ01000023">
    <property type="protein sequence ID" value="SFW83921.1"/>
    <property type="molecule type" value="Genomic_DNA"/>
</dbReference>
<evidence type="ECO:0000313" key="2">
    <source>
        <dbReference type="EMBL" id="WQG92633.1"/>
    </source>
</evidence>
<evidence type="ECO:0000313" key="4">
    <source>
        <dbReference type="Proteomes" id="UP001326715"/>
    </source>
</evidence>
<organism evidence="1 3">
    <name type="scientific">Chitinophaga sancti</name>
    <dbReference type="NCBI Taxonomy" id="1004"/>
    <lineage>
        <taxon>Bacteria</taxon>
        <taxon>Pseudomonadati</taxon>
        <taxon>Bacteroidota</taxon>
        <taxon>Chitinophagia</taxon>
        <taxon>Chitinophagales</taxon>
        <taxon>Chitinophagaceae</taxon>
        <taxon>Chitinophaga</taxon>
    </lineage>
</organism>